<keyword evidence="2 5" id="KW-0812">Transmembrane</keyword>
<evidence type="ECO:0000256" key="4">
    <source>
        <dbReference type="ARBA" id="ARBA00023136"/>
    </source>
</evidence>
<dbReference type="Pfam" id="PF00999">
    <property type="entry name" value="Na_H_Exchanger"/>
    <property type="match status" value="1"/>
</dbReference>
<dbReference type="KEGG" id="ddz:DSYM_07200"/>
<dbReference type="InterPro" id="IPR006153">
    <property type="entry name" value="Cation/H_exchanger_TM"/>
</dbReference>
<dbReference type="PANTHER" id="PTHR43021">
    <property type="entry name" value="NA(+)/H(+) ANTIPORTER-RELATED"/>
    <property type="match status" value="1"/>
</dbReference>
<reference evidence="7" key="1">
    <citation type="journal article" name="DNA Res.">
        <title>The physiological potential of anammox bacteria as revealed by their core genome structure.</title>
        <authorList>
            <person name="Okubo T."/>
            <person name="Toyoda A."/>
            <person name="Fukuhara K."/>
            <person name="Uchiyama I."/>
            <person name="Harigaya Y."/>
            <person name="Kuroiwa M."/>
            <person name="Suzuki T."/>
            <person name="Murakami Y."/>
            <person name="Suwa Y."/>
            <person name="Takami H."/>
        </authorList>
    </citation>
    <scope>NUCLEOTIDE SEQUENCE</scope>
    <source>
        <strain evidence="7">317325-3</strain>
    </source>
</reference>
<feature type="transmembrane region" description="Helical" evidence="5">
    <location>
        <begin position="92"/>
        <end position="116"/>
    </location>
</feature>
<evidence type="ECO:0000256" key="5">
    <source>
        <dbReference type="SAM" id="Phobius"/>
    </source>
</evidence>
<feature type="transmembrane region" description="Helical" evidence="5">
    <location>
        <begin position="184"/>
        <end position="208"/>
    </location>
</feature>
<feature type="transmembrane region" description="Helical" evidence="5">
    <location>
        <begin position="6"/>
        <end position="25"/>
    </location>
</feature>
<dbReference type="AlphaFoldDB" id="A0A809S365"/>
<proteinExistence type="predicted"/>
<dbReference type="EMBL" id="AP021857">
    <property type="protein sequence ID" value="BBO20021.1"/>
    <property type="molecule type" value="Genomic_DNA"/>
</dbReference>
<dbReference type="InterPro" id="IPR038770">
    <property type="entry name" value="Na+/solute_symporter_sf"/>
</dbReference>
<feature type="transmembrane region" description="Helical" evidence="5">
    <location>
        <begin position="269"/>
        <end position="288"/>
    </location>
</feature>
<feature type="transmembrane region" description="Helical" evidence="5">
    <location>
        <begin position="154"/>
        <end position="178"/>
    </location>
</feature>
<dbReference type="PANTHER" id="PTHR43021:SF2">
    <property type="entry name" value="CATION_H+ EXCHANGER DOMAIN-CONTAINING PROTEIN"/>
    <property type="match status" value="1"/>
</dbReference>
<organism evidence="7 8">
    <name type="scientific">Candidatus Desulfobacillus denitrificans</name>
    <dbReference type="NCBI Taxonomy" id="2608985"/>
    <lineage>
        <taxon>Bacteria</taxon>
        <taxon>Pseudomonadati</taxon>
        <taxon>Pseudomonadota</taxon>
        <taxon>Betaproteobacteria</taxon>
        <taxon>Candidatus Desulfobacillus</taxon>
    </lineage>
</organism>
<evidence type="ECO:0000256" key="1">
    <source>
        <dbReference type="ARBA" id="ARBA00004141"/>
    </source>
</evidence>
<protein>
    <submittedName>
        <fullName evidence="7">Sodium:proton antiporter</fullName>
    </submittedName>
</protein>
<evidence type="ECO:0000313" key="8">
    <source>
        <dbReference type="Proteomes" id="UP000662914"/>
    </source>
</evidence>
<feature type="transmembrane region" description="Helical" evidence="5">
    <location>
        <begin position="294"/>
        <end position="311"/>
    </location>
</feature>
<feature type="transmembrane region" description="Helical" evidence="5">
    <location>
        <begin position="362"/>
        <end position="384"/>
    </location>
</feature>
<keyword evidence="3 5" id="KW-1133">Transmembrane helix</keyword>
<feature type="transmembrane region" description="Helical" evidence="5">
    <location>
        <begin position="332"/>
        <end position="350"/>
    </location>
</feature>
<name>A0A809S365_9PROT</name>
<dbReference type="GO" id="GO:1902600">
    <property type="term" value="P:proton transmembrane transport"/>
    <property type="evidence" value="ECO:0007669"/>
    <property type="project" value="InterPro"/>
</dbReference>
<dbReference type="GO" id="GO:0016020">
    <property type="term" value="C:membrane"/>
    <property type="evidence" value="ECO:0007669"/>
    <property type="project" value="UniProtKB-SubCell"/>
</dbReference>
<dbReference type="GO" id="GO:0015297">
    <property type="term" value="F:antiporter activity"/>
    <property type="evidence" value="ECO:0007669"/>
    <property type="project" value="InterPro"/>
</dbReference>
<evidence type="ECO:0000256" key="3">
    <source>
        <dbReference type="ARBA" id="ARBA00022989"/>
    </source>
</evidence>
<dbReference type="Gene3D" id="1.20.1530.20">
    <property type="match status" value="1"/>
</dbReference>
<evidence type="ECO:0000313" key="7">
    <source>
        <dbReference type="EMBL" id="BBO20021.1"/>
    </source>
</evidence>
<comment type="subcellular location">
    <subcellularLocation>
        <location evidence="1">Membrane</location>
        <topology evidence="1">Multi-pass membrane protein</topology>
    </subcellularLocation>
</comment>
<evidence type="ECO:0000259" key="6">
    <source>
        <dbReference type="Pfam" id="PF00999"/>
    </source>
</evidence>
<accession>A0A809S365</accession>
<feature type="domain" description="Cation/H+ exchanger transmembrane" evidence="6">
    <location>
        <begin position="22"/>
        <end position="386"/>
    </location>
</feature>
<dbReference type="Proteomes" id="UP000662914">
    <property type="component" value="Chromosome"/>
</dbReference>
<keyword evidence="4 5" id="KW-0472">Membrane</keyword>
<gene>
    <name evidence="7" type="ORF">DSYM_07200</name>
</gene>
<sequence length="396" mass="42142">MTETLMGVLGQIAWPLALAVAWLAGEFGHRWLALPRISSYGIAGFAMAASQGGFLPDPAGGPVALLADVAFSLILFELGYRINLGWLRANPWLLVTGIAEAYLTFYVVFLIAQALFVPLLPALLLSALAMSTSPAAVIRVVNESRSSGQVTERTLHLSAFNCVLALVAFKAVVGYGVLFSAGSVFQAVWSSLVVVLVSAGLGALFGAVVPGLLRFLGGLARNATVVFALAVLLLTALTDALNFSPLLAALAFGVVARQRRVVLSQVQRNFGALGDLLTVLLFVFVGATLDWRQAFTGVQLACAVVLGRMLVKTLATTLFARLSGVTWRKGMLTGLAMTPLSAFAILLLEQTRYLKLDLLDEVAGVMAVILLLEVLGPLMTRWALVWAGETQRREEA</sequence>
<evidence type="ECO:0000256" key="2">
    <source>
        <dbReference type="ARBA" id="ARBA00022692"/>
    </source>
</evidence>
<feature type="transmembrane region" description="Helical" evidence="5">
    <location>
        <begin position="61"/>
        <end position="80"/>
    </location>
</feature>